<dbReference type="InterPro" id="IPR014710">
    <property type="entry name" value="RmlC-like_jellyroll"/>
</dbReference>
<evidence type="ECO:0000313" key="3">
    <source>
        <dbReference type="EMBL" id="NBJ24783.1"/>
    </source>
</evidence>
<comment type="caution">
    <text evidence="3">The sequence shown here is derived from an EMBL/GenBank/DDBJ whole genome shotgun (WGS) entry which is preliminary data.</text>
</comment>
<reference evidence="3 4" key="1">
    <citation type="submission" date="2020-01" db="EMBL/GenBank/DDBJ databases">
        <title>Microvirga sp. nov., an arsenate reduction bacterium isolated from Tibet hotspring sediments.</title>
        <authorList>
            <person name="Yuan C.-G."/>
        </authorList>
    </citation>
    <scope>NUCLEOTIDE SEQUENCE [LARGE SCALE GENOMIC DNA]</scope>
    <source>
        <strain evidence="3 4">SYSU G3D203</strain>
    </source>
</reference>
<protein>
    <submittedName>
        <fullName evidence="3">Cupin domain-containing protein</fullName>
    </submittedName>
</protein>
<dbReference type="PANTHER" id="PTHR35848">
    <property type="entry name" value="OXALATE-BINDING PROTEIN"/>
    <property type="match status" value="1"/>
</dbReference>
<name>A0ABW9Z0E5_9HYPH</name>
<keyword evidence="4" id="KW-1185">Reference proteome</keyword>
<sequence length="136" mass="14705">MPHKFILQADLQPNNMDFGRLSFLSHPSTTGAKHLTILSVSVLPGKGHDFHYHPNQEEVIHVLSGTIEVWVEREKRILSPGDSVFVPPGVIHGAFNVGSDEAKVLPILGPSVSDIGIEIVDVSGEAPWNTLRANGA</sequence>
<dbReference type="Proteomes" id="UP000818323">
    <property type="component" value="Unassembled WGS sequence"/>
</dbReference>
<dbReference type="PANTHER" id="PTHR35848:SF6">
    <property type="entry name" value="CUPIN TYPE-2 DOMAIN-CONTAINING PROTEIN"/>
    <property type="match status" value="1"/>
</dbReference>
<dbReference type="SUPFAM" id="SSF51182">
    <property type="entry name" value="RmlC-like cupins"/>
    <property type="match status" value="1"/>
</dbReference>
<dbReference type="InterPro" id="IPR011051">
    <property type="entry name" value="RmlC_Cupin_sf"/>
</dbReference>
<organism evidence="3 4">
    <name type="scientific">Microvirga arsenatis</name>
    <dbReference type="NCBI Taxonomy" id="2692265"/>
    <lineage>
        <taxon>Bacteria</taxon>
        <taxon>Pseudomonadati</taxon>
        <taxon>Pseudomonadota</taxon>
        <taxon>Alphaproteobacteria</taxon>
        <taxon>Hyphomicrobiales</taxon>
        <taxon>Methylobacteriaceae</taxon>
        <taxon>Microvirga</taxon>
    </lineage>
</organism>
<evidence type="ECO:0000313" key="4">
    <source>
        <dbReference type="Proteomes" id="UP000818323"/>
    </source>
</evidence>
<dbReference type="Gene3D" id="2.60.120.10">
    <property type="entry name" value="Jelly Rolls"/>
    <property type="match status" value="1"/>
</dbReference>
<gene>
    <name evidence="3" type="ORF">GR303_10505</name>
</gene>
<evidence type="ECO:0000259" key="2">
    <source>
        <dbReference type="Pfam" id="PF07883"/>
    </source>
</evidence>
<dbReference type="EMBL" id="JAAAXJ010000004">
    <property type="protein sequence ID" value="NBJ24783.1"/>
    <property type="molecule type" value="Genomic_DNA"/>
</dbReference>
<proteinExistence type="predicted"/>
<evidence type="ECO:0000256" key="1">
    <source>
        <dbReference type="ARBA" id="ARBA00022723"/>
    </source>
</evidence>
<accession>A0ABW9Z0E5</accession>
<feature type="domain" description="Cupin type-2" evidence="2">
    <location>
        <begin position="40"/>
        <end position="107"/>
    </location>
</feature>
<dbReference type="InterPro" id="IPR013096">
    <property type="entry name" value="Cupin_2"/>
</dbReference>
<dbReference type="InterPro" id="IPR051610">
    <property type="entry name" value="GPI/OXD"/>
</dbReference>
<dbReference type="RefSeq" id="WP_161721990.1">
    <property type="nucleotide sequence ID" value="NZ_JAAAXI010000003.1"/>
</dbReference>
<dbReference type="Pfam" id="PF07883">
    <property type="entry name" value="Cupin_2"/>
    <property type="match status" value="1"/>
</dbReference>
<keyword evidence="1" id="KW-0479">Metal-binding</keyword>